<dbReference type="GO" id="GO:0046872">
    <property type="term" value="F:metal ion binding"/>
    <property type="evidence" value="ECO:0007669"/>
    <property type="project" value="UniProtKB-KW"/>
</dbReference>
<dbReference type="GO" id="GO:0003939">
    <property type="term" value="F:L-iditol 2-dehydrogenase (NAD+) activity"/>
    <property type="evidence" value="ECO:0007669"/>
    <property type="project" value="UniProtKB-EC"/>
</dbReference>
<accession>A0A399DVR4</accession>
<sequence>MALEPSLTCGECEACRGGRYNICERLRVMGFQAPGAMAERFVSPARNLHRLPEGFDAELGAMVEPLAVAVHAAALAPLQGRDVAVLGAGAIGLLVAQVARAYGAARVDVVDPLEPRRRAAEALGLRAKAPDGAKYHVLFECAGNEKALEAAIRGARKGGSVVVVGVYGRPATVSAGLIQDWEIGLKGSLMYTFRDYREAIRLFAEGRVQGKPLVTHRFPLHEAGAAFAAALGRERALKVMLLAQG</sequence>
<dbReference type="SUPFAM" id="SSF50129">
    <property type="entry name" value="GroES-like"/>
    <property type="match status" value="1"/>
</dbReference>
<dbReference type="Proteomes" id="UP000265715">
    <property type="component" value="Unassembled WGS sequence"/>
</dbReference>
<keyword evidence="5 8" id="KW-0560">Oxidoreductase</keyword>
<keyword evidence="3" id="KW-0479">Metal-binding</keyword>
<dbReference type="EC" id="1.1.1.14" evidence="8"/>
<organism evidence="8 9">
    <name type="scientific">Calidithermus terrae</name>
    <dbReference type="NCBI Taxonomy" id="1408545"/>
    <lineage>
        <taxon>Bacteria</taxon>
        <taxon>Thermotogati</taxon>
        <taxon>Deinococcota</taxon>
        <taxon>Deinococci</taxon>
        <taxon>Thermales</taxon>
        <taxon>Thermaceae</taxon>
        <taxon>Calidithermus</taxon>
    </lineage>
</organism>
<gene>
    <name evidence="8" type="primary">gutB</name>
    <name evidence="8" type="ORF">Mterra_03956</name>
</gene>
<dbReference type="InterPro" id="IPR036291">
    <property type="entry name" value="NAD(P)-bd_dom_sf"/>
</dbReference>
<dbReference type="AlphaFoldDB" id="A0A399DVR4"/>
<dbReference type="InterPro" id="IPR011032">
    <property type="entry name" value="GroES-like_sf"/>
</dbReference>
<evidence type="ECO:0000259" key="7">
    <source>
        <dbReference type="Pfam" id="PF08240"/>
    </source>
</evidence>
<feature type="domain" description="Alcohol dehydrogenase-like C-terminal" evidence="6">
    <location>
        <begin position="90"/>
        <end position="204"/>
    </location>
</feature>
<name>A0A399DVR4_9DEIN</name>
<evidence type="ECO:0000256" key="4">
    <source>
        <dbReference type="ARBA" id="ARBA00022833"/>
    </source>
</evidence>
<dbReference type="SUPFAM" id="SSF51735">
    <property type="entry name" value="NAD(P)-binding Rossmann-fold domains"/>
    <property type="match status" value="1"/>
</dbReference>
<evidence type="ECO:0000256" key="3">
    <source>
        <dbReference type="ARBA" id="ARBA00022723"/>
    </source>
</evidence>
<dbReference type="InterPro" id="IPR013154">
    <property type="entry name" value="ADH-like_N"/>
</dbReference>
<evidence type="ECO:0000256" key="5">
    <source>
        <dbReference type="ARBA" id="ARBA00023002"/>
    </source>
</evidence>
<dbReference type="InterPro" id="IPR013149">
    <property type="entry name" value="ADH-like_C"/>
</dbReference>
<dbReference type="Pfam" id="PF00107">
    <property type="entry name" value="ADH_zinc_N"/>
    <property type="match status" value="1"/>
</dbReference>
<evidence type="ECO:0000256" key="1">
    <source>
        <dbReference type="ARBA" id="ARBA00001947"/>
    </source>
</evidence>
<dbReference type="Gene3D" id="3.40.50.720">
    <property type="entry name" value="NAD(P)-binding Rossmann-like Domain"/>
    <property type="match status" value="1"/>
</dbReference>
<dbReference type="PANTHER" id="PTHR43161">
    <property type="entry name" value="SORBITOL DEHYDROGENASE"/>
    <property type="match status" value="1"/>
</dbReference>
<keyword evidence="4" id="KW-0862">Zinc</keyword>
<proteinExistence type="inferred from homology"/>
<comment type="cofactor">
    <cofactor evidence="1">
        <name>Zn(2+)</name>
        <dbReference type="ChEBI" id="CHEBI:29105"/>
    </cofactor>
</comment>
<dbReference type="Pfam" id="PF08240">
    <property type="entry name" value="ADH_N"/>
    <property type="match status" value="1"/>
</dbReference>
<keyword evidence="9" id="KW-1185">Reference proteome</keyword>
<dbReference type="EMBL" id="QXDL01000349">
    <property type="protein sequence ID" value="RIH75699.1"/>
    <property type="molecule type" value="Genomic_DNA"/>
</dbReference>
<comment type="caution">
    <text evidence="8">The sequence shown here is derived from an EMBL/GenBank/DDBJ whole genome shotgun (WGS) entry which is preliminary data.</text>
</comment>
<evidence type="ECO:0000313" key="8">
    <source>
        <dbReference type="EMBL" id="RIH75699.1"/>
    </source>
</evidence>
<evidence type="ECO:0000313" key="9">
    <source>
        <dbReference type="Proteomes" id="UP000265715"/>
    </source>
</evidence>
<protein>
    <submittedName>
        <fullName evidence="8">Sorbitol dehydrogenase</fullName>
        <ecNumber evidence="8">1.1.1.14</ecNumber>
    </submittedName>
</protein>
<evidence type="ECO:0000259" key="6">
    <source>
        <dbReference type="Pfam" id="PF00107"/>
    </source>
</evidence>
<reference evidence="8 9" key="1">
    <citation type="submission" date="2018-08" db="EMBL/GenBank/DDBJ databases">
        <title>Meiothermus terrae DSM 26712 genome sequencing project.</title>
        <authorList>
            <person name="Da Costa M.S."/>
            <person name="Albuquerque L."/>
            <person name="Raposo P."/>
            <person name="Froufe H.J.C."/>
            <person name="Barroso C.S."/>
            <person name="Egas C."/>
        </authorList>
    </citation>
    <scope>NUCLEOTIDE SEQUENCE [LARGE SCALE GENOMIC DNA]</scope>
    <source>
        <strain evidence="8 9">DSM 26712</strain>
    </source>
</reference>
<evidence type="ECO:0000256" key="2">
    <source>
        <dbReference type="ARBA" id="ARBA00008072"/>
    </source>
</evidence>
<feature type="domain" description="Alcohol dehydrogenase-like N-terminal" evidence="7">
    <location>
        <begin position="5"/>
        <end position="53"/>
    </location>
</feature>
<comment type="similarity">
    <text evidence="2">Belongs to the zinc-containing alcohol dehydrogenase family.</text>
</comment>
<dbReference type="Gene3D" id="3.90.180.10">
    <property type="entry name" value="Medium-chain alcohol dehydrogenases, catalytic domain"/>
    <property type="match status" value="1"/>
</dbReference>